<dbReference type="EMBL" id="JAMYWD010000003">
    <property type="protein sequence ID" value="KAJ4975805.1"/>
    <property type="molecule type" value="Genomic_DNA"/>
</dbReference>
<dbReference type="InterPro" id="IPR002885">
    <property type="entry name" value="PPR_rpt"/>
</dbReference>
<dbReference type="OrthoDB" id="1890565at2759"/>
<keyword evidence="4" id="KW-0809">Transit peptide</keyword>
<dbReference type="Proteomes" id="UP001141806">
    <property type="component" value="Unassembled WGS sequence"/>
</dbReference>
<dbReference type="PANTHER" id="PTHR45717">
    <property type="entry name" value="OS12G0527900 PROTEIN"/>
    <property type="match status" value="1"/>
</dbReference>
<dbReference type="AlphaFoldDB" id="A0A9Q0QXK9"/>
<evidence type="ECO:0000256" key="3">
    <source>
        <dbReference type="ARBA" id="ARBA00022737"/>
    </source>
</evidence>
<organism evidence="7 8">
    <name type="scientific">Protea cynaroides</name>
    <dbReference type="NCBI Taxonomy" id="273540"/>
    <lineage>
        <taxon>Eukaryota</taxon>
        <taxon>Viridiplantae</taxon>
        <taxon>Streptophyta</taxon>
        <taxon>Embryophyta</taxon>
        <taxon>Tracheophyta</taxon>
        <taxon>Spermatophyta</taxon>
        <taxon>Magnoliopsida</taxon>
        <taxon>Proteales</taxon>
        <taxon>Proteaceae</taxon>
        <taxon>Protea</taxon>
    </lineage>
</organism>
<proteinExistence type="inferred from homology"/>
<dbReference type="Pfam" id="PF01535">
    <property type="entry name" value="PPR"/>
    <property type="match status" value="3"/>
</dbReference>
<evidence type="ECO:0008006" key="9">
    <source>
        <dbReference type="Google" id="ProtNLM"/>
    </source>
</evidence>
<evidence type="ECO:0000256" key="4">
    <source>
        <dbReference type="ARBA" id="ARBA00022946"/>
    </source>
</evidence>
<dbReference type="NCBIfam" id="TIGR00756">
    <property type="entry name" value="PPR"/>
    <property type="match status" value="2"/>
</dbReference>
<dbReference type="InterPro" id="IPR011990">
    <property type="entry name" value="TPR-like_helical_dom_sf"/>
</dbReference>
<sequence>MNHICSRLYNLYSQPGYSRIIRILFYSTEALNPSISEISGGSLYKRISPVGDPNASIVTVLNQWIEEGRTLCKRELQAMVKKLRVYRRFKHALEVSQWMSDRRYFDLSPSDIAIRLDLIAKVHGLKQAEEYFDNIPKHLRIFSTYGALLNCYTHHKSVEKAEAHMQKMRDLGFATSSVTYNVLMNLYSQLGQHEKVDILFQEMEGKGISPDKYSFSIRMSAYAATSSIDVMEKILERMEADPQVVMDWNVYAVAANGYIKAGLIDKALEMLQKSEELVTGKRRRAAVDFLLTLYASTGKKDELYRIWNQHKTSEKVYNSTYMCMIGSLLKLDDIEGTEKILAEWESGSTSYDFRVPNLLMVAYGNRGLWEKAEEFINKAIERGMKPYPSTWDCLATAYLKDNQIPKAVESMKNAILASRPGWKPNCSTLAACLEYLKGQGDIEGIEEFTRLLRTQGTTPSSVCKELQNNVEDGKLESDTLGQIIKDAVGDGKGGESLK</sequence>
<name>A0A9Q0QXK9_9MAGN</name>
<dbReference type="GO" id="GO:0005739">
    <property type="term" value="C:mitochondrion"/>
    <property type="evidence" value="ECO:0007669"/>
    <property type="project" value="UniProtKB-SubCell"/>
</dbReference>
<evidence type="ECO:0000256" key="2">
    <source>
        <dbReference type="ARBA" id="ARBA00007626"/>
    </source>
</evidence>
<dbReference type="Gene3D" id="1.25.40.10">
    <property type="entry name" value="Tetratricopeptide repeat domain"/>
    <property type="match status" value="2"/>
</dbReference>
<feature type="repeat" description="PPR" evidence="6">
    <location>
        <begin position="352"/>
        <end position="386"/>
    </location>
</feature>
<keyword evidence="8" id="KW-1185">Reference proteome</keyword>
<comment type="similarity">
    <text evidence="2">Belongs to the PPR family. P subfamily.</text>
</comment>
<dbReference type="GO" id="GO:0003729">
    <property type="term" value="F:mRNA binding"/>
    <property type="evidence" value="ECO:0007669"/>
    <property type="project" value="UniProtKB-ARBA"/>
</dbReference>
<accession>A0A9Q0QXK9</accession>
<dbReference type="Pfam" id="PF13041">
    <property type="entry name" value="PPR_2"/>
    <property type="match status" value="1"/>
</dbReference>
<dbReference type="PANTHER" id="PTHR45717:SF10">
    <property type="entry name" value="OS10G0501000 PROTEIN"/>
    <property type="match status" value="1"/>
</dbReference>
<feature type="repeat" description="PPR" evidence="6">
    <location>
        <begin position="176"/>
        <end position="210"/>
    </location>
</feature>
<evidence type="ECO:0000313" key="8">
    <source>
        <dbReference type="Proteomes" id="UP001141806"/>
    </source>
</evidence>
<comment type="caution">
    <text evidence="7">The sequence shown here is derived from an EMBL/GenBank/DDBJ whole genome shotgun (WGS) entry which is preliminary data.</text>
</comment>
<dbReference type="FunFam" id="1.25.40.10:FF:000385">
    <property type="entry name" value="Pentatricopeptide repeat-containing protein mitochondrial"/>
    <property type="match status" value="1"/>
</dbReference>
<protein>
    <recommendedName>
        <fullName evidence="9">Pentatricopeptide repeat-containing protein</fullName>
    </recommendedName>
</protein>
<keyword evidence="3" id="KW-0677">Repeat</keyword>
<gene>
    <name evidence="7" type="ORF">NE237_000911</name>
</gene>
<evidence type="ECO:0000256" key="5">
    <source>
        <dbReference type="ARBA" id="ARBA00023128"/>
    </source>
</evidence>
<keyword evidence="5" id="KW-0496">Mitochondrion</keyword>
<evidence type="ECO:0000256" key="6">
    <source>
        <dbReference type="PROSITE-ProRule" id="PRU00708"/>
    </source>
</evidence>
<evidence type="ECO:0000313" key="7">
    <source>
        <dbReference type="EMBL" id="KAJ4975805.1"/>
    </source>
</evidence>
<comment type="subcellular location">
    <subcellularLocation>
        <location evidence="1">Mitochondrion</location>
    </subcellularLocation>
</comment>
<reference evidence="7" key="1">
    <citation type="journal article" date="2023" name="Plant J.">
        <title>The genome of the king protea, Protea cynaroides.</title>
        <authorList>
            <person name="Chang J."/>
            <person name="Duong T.A."/>
            <person name="Schoeman C."/>
            <person name="Ma X."/>
            <person name="Roodt D."/>
            <person name="Barker N."/>
            <person name="Li Z."/>
            <person name="Van de Peer Y."/>
            <person name="Mizrachi E."/>
        </authorList>
    </citation>
    <scope>NUCLEOTIDE SEQUENCE</scope>
    <source>
        <tissue evidence="7">Young leaves</tissue>
    </source>
</reference>
<dbReference type="PROSITE" id="PS51375">
    <property type="entry name" value="PPR"/>
    <property type="match status" value="2"/>
</dbReference>
<evidence type="ECO:0000256" key="1">
    <source>
        <dbReference type="ARBA" id="ARBA00004173"/>
    </source>
</evidence>
<dbReference type="SUPFAM" id="SSF48452">
    <property type="entry name" value="TPR-like"/>
    <property type="match status" value="1"/>
</dbReference>